<feature type="transmembrane region" description="Helical" evidence="7">
    <location>
        <begin position="6"/>
        <end position="24"/>
    </location>
</feature>
<organism evidence="9">
    <name type="scientific">marine sediment metagenome</name>
    <dbReference type="NCBI Taxonomy" id="412755"/>
    <lineage>
        <taxon>unclassified sequences</taxon>
        <taxon>metagenomes</taxon>
        <taxon>ecological metagenomes</taxon>
    </lineage>
</organism>
<accession>X1JF77</accession>
<comment type="caution">
    <text evidence="9">The sequence shown here is derived from an EMBL/GenBank/DDBJ whole genome shotgun (WGS) entry which is preliminary data.</text>
</comment>
<evidence type="ECO:0000256" key="6">
    <source>
        <dbReference type="ARBA" id="ARBA00038076"/>
    </source>
</evidence>
<feature type="non-terminal residue" evidence="9">
    <location>
        <position position="1"/>
    </location>
</feature>
<dbReference type="PANTHER" id="PTHR30572:SF4">
    <property type="entry name" value="ABC TRANSPORTER PERMEASE YTRF"/>
    <property type="match status" value="1"/>
</dbReference>
<dbReference type="InterPro" id="IPR003838">
    <property type="entry name" value="ABC3_permease_C"/>
</dbReference>
<feature type="domain" description="ABC3 transporter permease C-terminal" evidence="8">
    <location>
        <begin position="3"/>
        <end position="44"/>
    </location>
</feature>
<evidence type="ECO:0000259" key="8">
    <source>
        <dbReference type="Pfam" id="PF02687"/>
    </source>
</evidence>
<dbReference type="PANTHER" id="PTHR30572">
    <property type="entry name" value="MEMBRANE COMPONENT OF TRANSPORTER-RELATED"/>
    <property type="match status" value="1"/>
</dbReference>
<evidence type="ECO:0000256" key="3">
    <source>
        <dbReference type="ARBA" id="ARBA00022692"/>
    </source>
</evidence>
<name>X1JF77_9ZZZZ</name>
<keyword evidence="5 7" id="KW-0472">Membrane</keyword>
<keyword evidence="3 7" id="KW-0812">Transmembrane</keyword>
<evidence type="ECO:0000256" key="4">
    <source>
        <dbReference type="ARBA" id="ARBA00022989"/>
    </source>
</evidence>
<evidence type="ECO:0000256" key="1">
    <source>
        <dbReference type="ARBA" id="ARBA00004651"/>
    </source>
</evidence>
<dbReference type="Pfam" id="PF02687">
    <property type="entry name" value="FtsX"/>
    <property type="match status" value="1"/>
</dbReference>
<evidence type="ECO:0000313" key="9">
    <source>
        <dbReference type="EMBL" id="GAH93371.1"/>
    </source>
</evidence>
<evidence type="ECO:0000256" key="7">
    <source>
        <dbReference type="SAM" id="Phobius"/>
    </source>
</evidence>
<dbReference type="AlphaFoldDB" id="X1JF77"/>
<gene>
    <name evidence="9" type="ORF">S03H2_72783</name>
</gene>
<keyword evidence="4 7" id="KW-1133">Transmembrane helix</keyword>
<sequence>SGLAAVSLIVGGIGIMNIMLVSVSERTREIGIRKAVGAHHGDIIQ</sequence>
<protein>
    <recommendedName>
        <fullName evidence="8">ABC3 transporter permease C-terminal domain-containing protein</fullName>
    </recommendedName>
</protein>
<evidence type="ECO:0000256" key="2">
    <source>
        <dbReference type="ARBA" id="ARBA00022475"/>
    </source>
</evidence>
<feature type="non-terminal residue" evidence="9">
    <location>
        <position position="45"/>
    </location>
</feature>
<keyword evidence="2" id="KW-1003">Cell membrane</keyword>
<reference evidence="9" key="1">
    <citation type="journal article" date="2014" name="Front. Microbiol.">
        <title>High frequency of phylogenetically diverse reductive dehalogenase-homologous genes in deep subseafloor sedimentary metagenomes.</title>
        <authorList>
            <person name="Kawai M."/>
            <person name="Futagami T."/>
            <person name="Toyoda A."/>
            <person name="Takaki Y."/>
            <person name="Nishi S."/>
            <person name="Hori S."/>
            <person name="Arai W."/>
            <person name="Tsubouchi T."/>
            <person name="Morono Y."/>
            <person name="Uchiyama I."/>
            <person name="Ito T."/>
            <person name="Fujiyama A."/>
            <person name="Inagaki F."/>
            <person name="Takami H."/>
        </authorList>
    </citation>
    <scope>NUCLEOTIDE SEQUENCE</scope>
    <source>
        <strain evidence="9">Expedition CK06-06</strain>
    </source>
</reference>
<proteinExistence type="inferred from homology"/>
<dbReference type="GO" id="GO:0022857">
    <property type="term" value="F:transmembrane transporter activity"/>
    <property type="evidence" value="ECO:0007669"/>
    <property type="project" value="TreeGrafter"/>
</dbReference>
<dbReference type="GO" id="GO:0005886">
    <property type="term" value="C:plasma membrane"/>
    <property type="evidence" value="ECO:0007669"/>
    <property type="project" value="UniProtKB-SubCell"/>
</dbReference>
<evidence type="ECO:0000256" key="5">
    <source>
        <dbReference type="ARBA" id="ARBA00023136"/>
    </source>
</evidence>
<dbReference type="EMBL" id="BARU01049445">
    <property type="protein sequence ID" value="GAH93371.1"/>
    <property type="molecule type" value="Genomic_DNA"/>
</dbReference>
<comment type="subcellular location">
    <subcellularLocation>
        <location evidence="1">Cell membrane</location>
        <topology evidence="1">Multi-pass membrane protein</topology>
    </subcellularLocation>
</comment>
<dbReference type="InterPro" id="IPR050250">
    <property type="entry name" value="Macrolide_Exporter_MacB"/>
</dbReference>
<comment type="similarity">
    <text evidence="6">Belongs to the ABC-4 integral membrane protein family.</text>
</comment>